<evidence type="ECO:0000313" key="7">
    <source>
        <dbReference type="Proteomes" id="UP001149165"/>
    </source>
</evidence>
<protein>
    <recommendedName>
        <fullName evidence="5">Nephrocystin 3-like N-terminal domain-containing protein</fullName>
    </recommendedName>
</protein>
<feature type="repeat" description="ANK" evidence="3">
    <location>
        <begin position="989"/>
        <end position="1021"/>
    </location>
</feature>
<dbReference type="Pfam" id="PF12796">
    <property type="entry name" value="Ank_2"/>
    <property type="match status" value="6"/>
</dbReference>
<feature type="repeat" description="ANK" evidence="3">
    <location>
        <begin position="1092"/>
        <end position="1124"/>
    </location>
</feature>
<feature type="repeat" description="ANK" evidence="3">
    <location>
        <begin position="1259"/>
        <end position="1291"/>
    </location>
</feature>
<dbReference type="PANTHER" id="PTHR24171">
    <property type="entry name" value="ANKYRIN REPEAT DOMAIN-CONTAINING PROTEIN 39-RELATED"/>
    <property type="match status" value="1"/>
</dbReference>
<feature type="domain" description="Nephrocystin 3-like N-terminal" evidence="5">
    <location>
        <begin position="98"/>
        <end position="274"/>
    </location>
</feature>
<evidence type="ECO:0000256" key="2">
    <source>
        <dbReference type="ARBA" id="ARBA00023043"/>
    </source>
</evidence>
<feature type="repeat" description="ANK" evidence="3">
    <location>
        <begin position="1024"/>
        <end position="1056"/>
    </location>
</feature>
<dbReference type="SUPFAM" id="SSF48403">
    <property type="entry name" value="Ankyrin repeat"/>
    <property type="match status" value="2"/>
</dbReference>
<keyword evidence="1" id="KW-0677">Repeat</keyword>
<feature type="region of interest" description="Disordered" evidence="4">
    <location>
        <begin position="602"/>
        <end position="692"/>
    </location>
</feature>
<evidence type="ECO:0000256" key="4">
    <source>
        <dbReference type="SAM" id="MobiDB-lite"/>
    </source>
</evidence>
<dbReference type="Gene3D" id="3.40.50.300">
    <property type="entry name" value="P-loop containing nucleotide triphosphate hydrolases"/>
    <property type="match status" value="1"/>
</dbReference>
<feature type="repeat" description="ANK" evidence="3">
    <location>
        <begin position="1292"/>
        <end position="1324"/>
    </location>
</feature>
<accession>A0A9W9FHG6</accession>
<feature type="repeat" description="ANK" evidence="3">
    <location>
        <begin position="710"/>
        <end position="742"/>
    </location>
</feature>
<dbReference type="Proteomes" id="UP001149165">
    <property type="component" value="Unassembled WGS sequence"/>
</dbReference>
<dbReference type="Gene3D" id="1.25.40.20">
    <property type="entry name" value="Ankyrin repeat-containing domain"/>
    <property type="match status" value="7"/>
</dbReference>
<dbReference type="Pfam" id="PF00023">
    <property type="entry name" value="Ank"/>
    <property type="match status" value="1"/>
</dbReference>
<dbReference type="PROSITE" id="PS50088">
    <property type="entry name" value="ANK_REPEAT"/>
    <property type="match status" value="17"/>
</dbReference>
<feature type="repeat" description="ANK" evidence="3">
    <location>
        <begin position="778"/>
        <end position="807"/>
    </location>
</feature>
<keyword evidence="7" id="KW-1185">Reference proteome</keyword>
<sequence length="1463" mass="161249">MEKELHYAGEYKSEGHQLIGNIFNGPVSFSAPDGRRGHFPLSNQIGVDPEDSGAVLDEFGDIRVSDQDGNLGWNDYAQSLAFKEYGARERLIGIQSPGTCEWLLKSPEYLRWNDKHGLFLIRGKPGCGKSTILKFLLDQRPEAVGPSSSIALSFFFLANGTELQSTILGFFRSLLLQLLEQDEQSRSIFMKACAKFATPGGKDNQQIKWQQIELEAHFQKLVIECSARRKISIFIDALDECIDKDRYNLIAFCHKLSGQTKEKINKPGILVTCRPYPDGQIKADFQIRLEENNQDDIQSFVDQNLRLPDEMPKDADDLRHNLLKKAGGLFLWLVLVIPQIHDMSSKGLSLRRISSEILQSPQELDGIYESLLSKIENSELLEAGVLFQWICFAVRPLSLTELRIAMTVHLSGSKCSIGEYENEENSHFISSDAQMKKRMVHLSRGLVDMANGKLSEHRTVVGFHHDTIRDFMLRKGLNYLDKRLNDPRGLAKVAHVHQANTCLLYLSTDEIKVSCAKEELFSAERFQFLGYATTYWKFHAIIAERGGMGEEVIWPTQALLDIWINTYRDLEHIGTNSAIKGTTLMHIAAEYGLEELAKRVMSTNKRPERPTPRNIKLSVRSISAPKVEGRKDTTEKRSGPAKASTVPPRIRQSALKAKKPRVAGGKPRSSPGEEKDGGKRSGKGCQEGGKMRFQGMGKGVKDLVNALNENGDAPLHLAAEHGSLSMVVLLYNSGSVVVQPNHSNCTPLYKASRSGHLGIVKFLYEHGAGPNIHQASSNDWTPLAVAAEQGHLEVLKFLLEKGADADIHVLAGDGQTPLYAACRNGHFEIVEFLFKNGADADIRKVIKNNQTPIYAASRNGHLEVVRFLCEKGADGDIYQATDNGWTPFAVASERGHLDVARFLYNISKRRPDLDIHHVTNDGQTPLYAACRNGHLEIVKFLFEKGADPKTQNVNKDGQTPLFTACRNGHLDVVKFLLDRGVDIHQATDQGFTPTLVACASGHLKVAKLLYDCGAGTDMNRSINIGLTPLLAASLMGHLDVVKFLCEVSADADIHKATDNGVTPFRAALEAGHFEVVKFLVDQGADCNAHQESDCTPFFVASERGNLDIVNFLYGKGADIHHVTKDGQTPFYAACRNGHLEVAKLLLKQGADTNIQQENGWSPIAVASERGYLDIVTFLYEKDVDIHSVTKNGQTPFLAACRSGHLEVVKFLIERGADIHQAMDHECTPLFAACANGHLEIVKLLLERGADADIHHATDQGWTSIHAASNDGHLEVIKYLSDHGSNLEAKDICGRTSLFLASARGRMEVVQQLLSYGADINTKDRYGSTPLSAPVRNGHDATFACLCVSLGGKILLEDSLGHSLLWWAKKSGKPMLVTAITKIAQISGHKICDTDLFVETSSVSSGESGRVCDVCTRSFSAGAAYQHCSICQGGNFDVCLECFEMGMGCLNESHELALNQPIQA</sequence>
<feature type="repeat" description="ANK" evidence="3">
    <location>
        <begin position="1158"/>
        <end position="1190"/>
    </location>
</feature>
<dbReference type="PRINTS" id="PR01415">
    <property type="entry name" value="ANKYRIN"/>
</dbReference>
<feature type="repeat" description="ANK" evidence="3">
    <location>
        <begin position="1125"/>
        <end position="1157"/>
    </location>
</feature>
<comment type="caution">
    <text evidence="6">The sequence shown here is derived from an EMBL/GenBank/DDBJ whole genome shotgun (WGS) entry which is preliminary data.</text>
</comment>
<feature type="compositionally biased region" description="Basic and acidic residues" evidence="4">
    <location>
        <begin position="627"/>
        <end position="638"/>
    </location>
</feature>
<feature type="repeat" description="ANK" evidence="3">
    <location>
        <begin position="1224"/>
        <end position="1256"/>
    </location>
</feature>
<organism evidence="6 7">
    <name type="scientific">Penicillium angulare</name>
    <dbReference type="NCBI Taxonomy" id="116970"/>
    <lineage>
        <taxon>Eukaryota</taxon>
        <taxon>Fungi</taxon>
        <taxon>Dikarya</taxon>
        <taxon>Ascomycota</taxon>
        <taxon>Pezizomycotina</taxon>
        <taxon>Eurotiomycetes</taxon>
        <taxon>Eurotiomycetidae</taxon>
        <taxon>Eurotiales</taxon>
        <taxon>Aspergillaceae</taxon>
        <taxon>Penicillium</taxon>
    </lineage>
</organism>
<feature type="repeat" description="ANK" evidence="3">
    <location>
        <begin position="1191"/>
        <end position="1223"/>
    </location>
</feature>
<dbReference type="PROSITE" id="PS50297">
    <property type="entry name" value="ANK_REP_REGION"/>
    <property type="match status" value="15"/>
</dbReference>
<dbReference type="Pfam" id="PF24883">
    <property type="entry name" value="NPHP3_N"/>
    <property type="match status" value="1"/>
</dbReference>
<evidence type="ECO:0000259" key="5">
    <source>
        <dbReference type="Pfam" id="PF24883"/>
    </source>
</evidence>
<feature type="repeat" description="ANK" evidence="3">
    <location>
        <begin position="813"/>
        <end position="845"/>
    </location>
</feature>
<feature type="repeat" description="ANK" evidence="3">
    <location>
        <begin position="921"/>
        <end position="953"/>
    </location>
</feature>
<keyword evidence="2 3" id="KW-0040">ANK repeat</keyword>
<dbReference type="InterPro" id="IPR027417">
    <property type="entry name" value="P-loop_NTPase"/>
</dbReference>
<feature type="repeat" description="ANK" evidence="3">
    <location>
        <begin position="848"/>
        <end position="880"/>
    </location>
</feature>
<dbReference type="OrthoDB" id="366390at2759"/>
<dbReference type="InterPro" id="IPR056884">
    <property type="entry name" value="NPHP3-like_N"/>
</dbReference>
<dbReference type="PANTHER" id="PTHR24171:SF10">
    <property type="entry name" value="ANKYRIN REPEAT DOMAIN-CONTAINING PROTEIN 29-LIKE"/>
    <property type="match status" value="1"/>
</dbReference>
<proteinExistence type="predicted"/>
<dbReference type="EMBL" id="JAPQKH010000004">
    <property type="protein sequence ID" value="KAJ5100272.1"/>
    <property type="molecule type" value="Genomic_DNA"/>
</dbReference>
<name>A0A9W9FHG6_9EURO</name>
<reference evidence="6" key="2">
    <citation type="journal article" date="2023" name="IMA Fungus">
        <title>Comparative genomic study of the Penicillium genus elucidates a diverse pangenome and 15 lateral gene transfer events.</title>
        <authorList>
            <person name="Petersen C."/>
            <person name="Sorensen T."/>
            <person name="Nielsen M.R."/>
            <person name="Sondergaard T.E."/>
            <person name="Sorensen J.L."/>
            <person name="Fitzpatrick D.A."/>
            <person name="Frisvad J.C."/>
            <person name="Nielsen K.L."/>
        </authorList>
    </citation>
    <scope>NUCLEOTIDE SEQUENCE</scope>
    <source>
        <strain evidence="6">IBT 30069</strain>
    </source>
</reference>
<dbReference type="SMART" id="SM00248">
    <property type="entry name" value="ANK"/>
    <property type="match status" value="19"/>
</dbReference>
<feature type="repeat" description="ANK" evidence="3">
    <location>
        <begin position="956"/>
        <end position="988"/>
    </location>
</feature>
<dbReference type="InterPro" id="IPR036770">
    <property type="entry name" value="Ankyrin_rpt-contain_sf"/>
</dbReference>
<evidence type="ECO:0000313" key="6">
    <source>
        <dbReference type="EMBL" id="KAJ5100272.1"/>
    </source>
</evidence>
<gene>
    <name evidence="6" type="ORF">N7456_006324</name>
</gene>
<evidence type="ECO:0000256" key="1">
    <source>
        <dbReference type="ARBA" id="ARBA00022737"/>
    </source>
</evidence>
<evidence type="ECO:0000256" key="3">
    <source>
        <dbReference type="PROSITE-ProRule" id="PRU00023"/>
    </source>
</evidence>
<feature type="repeat" description="ANK" evidence="3">
    <location>
        <begin position="743"/>
        <end position="775"/>
    </location>
</feature>
<reference evidence="6" key="1">
    <citation type="submission" date="2022-11" db="EMBL/GenBank/DDBJ databases">
        <authorList>
            <person name="Petersen C."/>
        </authorList>
    </citation>
    <scope>NUCLEOTIDE SEQUENCE</scope>
    <source>
        <strain evidence="6">IBT 30069</strain>
    </source>
</reference>
<dbReference type="InterPro" id="IPR002110">
    <property type="entry name" value="Ankyrin_rpt"/>
</dbReference>
<dbReference type="SUPFAM" id="SSF52540">
    <property type="entry name" value="P-loop containing nucleoside triphosphate hydrolases"/>
    <property type="match status" value="1"/>
</dbReference>
<feature type="repeat" description="ANK" evidence="3">
    <location>
        <begin position="1059"/>
        <end position="1091"/>
    </location>
</feature>